<dbReference type="InterPro" id="IPR029320">
    <property type="entry name" value="Acyl-CoA_ox_N"/>
</dbReference>
<dbReference type="PIRSF" id="PIRSF000168">
    <property type="entry name" value="Acyl-CoA_oxidase"/>
    <property type="match status" value="1"/>
</dbReference>
<dbReference type="InterPro" id="IPR037069">
    <property type="entry name" value="AcylCoA_DH/ox_N_sf"/>
</dbReference>
<comment type="subcellular location">
    <subcellularLocation>
        <location evidence="2">Peroxisome</location>
    </subcellularLocation>
</comment>
<dbReference type="Pfam" id="PF22924">
    <property type="entry name" value="ACOX_C_alpha1"/>
    <property type="match status" value="1"/>
</dbReference>
<evidence type="ECO:0000256" key="3">
    <source>
        <dbReference type="ARBA" id="ARBA00004846"/>
    </source>
</evidence>
<dbReference type="Pfam" id="PF14749">
    <property type="entry name" value="Acyl-CoA_ox_N"/>
    <property type="match status" value="1"/>
</dbReference>
<protein>
    <recommendedName>
        <fullName evidence="11">Acyl-coenzyme A oxidase</fullName>
    </recommendedName>
</protein>
<dbReference type="Proteomes" id="UP000663889">
    <property type="component" value="Unassembled WGS sequence"/>
</dbReference>
<evidence type="ECO:0000256" key="5">
    <source>
        <dbReference type="ARBA" id="ARBA00022630"/>
    </source>
</evidence>
<dbReference type="GO" id="GO:0003997">
    <property type="term" value="F:acyl-CoA oxidase activity"/>
    <property type="evidence" value="ECO:0007669"/>
    <property type="project" value="InterPro"/>
</dbReference>
<feature type="binding site" evidence="12">
    <location>
        <position position="120"/>
    </location>
    <ligand>
        <name>FAD</name>
        <dbReference type="ChEBI" id="CHEBI:57692"/>
    </ligand>
</feature>
<dbReference type="AlphaFoldDB" id="A0A814C3Z4"/>
<evidence type="ECO:0000256" key="1">
    <source>
        <dbReference type="ARBA" id="ARBA00001974"/>
    </source>
</evidence>
<dbReference type="InterPro" id="IPR002655">
    <property type="entry name" value="Acyl-CoA_oxidase_C"/>
</dbReference>
<evidence type="ECO:0000256" key="2">
    <source>
        <dbReference type="ARBA" id="ARBA00004275"/>
    </source>
</evidence>
<dbReference type="PANTHER" id="PTHR10909:SF250">
    <property type="entry name" value="PEROXISOMAL ACYL-COENZYME A OXIDASE 1"/>
    <property type="match status" value="1"/>
</dbReference>
<evidence type="ECO:0000256" key="11">
    <source>
        <dbReference type="PIRNR" id="PIRNR000168"/>
    </source>
</evidence>
<feature type="domain" description="Acyl-CoA oxidase C-alpha1" evidence="15">
    <location>
        <begin position="258"/>
        <end position="369"/>
    </location>
</feature>
<evidence type="ECO:0000313" key="16">
    <source>
        <dbReference type="EMBL" id="CAF0937977.1"/>
    </source>
</evidence>
<dbReference type="InterPro" id="IPR009100">
    <property type="entry name" value="AcylCoA_DH/oxidase_NM_dom_sf"/>
</dbReference>
<keyword evidence="7" id="KW-0276">Fatty acid metabolism</keyword>
<evidence type="ECO:0000259" key="13">
    <source>
        <dbReference type="Pfam" id="PF01756"/>
    </source>
</evidence>
<dbReference type="GO" id="GO:0055088">
    <property type="term" value="P:lipid homeostasis"/>
    <property type="evidence" value="ECO:0007669"/>
    <property type="project" value="TreeGrafter"/>
</dbReference>
<keyword evidence="6 11" id="KW-0274">FAD</keyword>
<evidence type="ECO:0000256" key="4">
    <source>
        <dbReference type="ARBA" id="ARBA00006288"/>
    </source>
</evidence>
<dbReference type="Gene3D" id="1.20.140.10">
    <property type="entry name" value="Butyryl-CoA Dehydrogenase, subunit A, domain 3"/>
    <property type="match status" value="2"/>
</dbReference>
<dbReference type="InterPro" id="IPR012258">
    <property type="entry name" value="Acyl-CoA_oxidase"/>
</dbReference>
<evidence type="ECO:0000256" key="10">
    <source>
        <dbReference type="ARBA" id="ARBA00023140"/>
    </source>
</evidence>
<feature type="binding site" evidence="12">
    <location>
        <position position="159"/>
    </location>
    <ligand>
        <name>FAD</name>
        <dbReference type="ChEBI" id="CHEBI:57692"/>
    </ligand>
</feature>
<dbReference type="SUPFAM" id="SSF56645">
    <property type="entry name" value="Acyl-CoA dehydrogenase NM domain-like"/>
    <property type="match status" value="1"/>
</dbReference>
<comment type="cofactor">
    <cofactor evidence="1">
        <name>FAD</name>
        <dbReference type="ChEBI" id="CHEBI:57692"/>
    </cofactor>
</comment>
<dbReference type="InterPro" id="IPR036250">
    <property type="entry name" value="AcylCo_DH-like_C"/>
</dbReference>
<dbReference type="GO" id="GO:0005777">
    <property type="term" value="C:peroxisome"/>
    <property type="evidence" value="ECO:0007669"/>
    <property type="project" value="UniProtKB-SubCell"/>
</dbReference>
<feature type="domain" description="Acyl-CoA oxidase C-terminal" evidence="13">
    <location>
        <begin position="404"/>
        <end position="570"/>
    </location>
</feature>
<evidence type="ECO:0000256" key="6">
    <source>
        <dbReference type="ARBA" id="ARBA00022827"/>
    </source>
</evidence>
<dbReference type="SUPFAM" id="SSF47203">
    <property type="entry name" value="Acyl-CoA dehydrogenase C-terminal domain-like"/>
    <property type="match status" value="2"/>
</dbReference>
<dbReference type="FunFam" id="2.40.110.10:FF:000003">
    <property type="entry name" value="Acyl-coenzyme A oxidase"/>
    <property type="match status" value="1"/>
</dbReference>
<dbReference type="PANTHER" id="PTHR10909">
    <property type="entry name" value="ELECTRON TRANSPORT OXIDOREDUCTASE"/>
    <property type="match status" value="1"/>
</dbReference>
<dbReference type="InterPro" id="IPR055060">
    <property type="entry name" value="ACOX_C_alpha1"/>
</dbReference>
<dbReference type="GO" id="GO:0005504">
    <property type="term" value="F:fatty acid binding"/>
    <property type="evidence" value="ECO:0007669"/>
    <property type="project" value="TreeGrafter"/>
</dbReference>
<accession>A0A814C3Z4</accession>
<dbReference type="GO" id="GO:0071949">
    <property type="term" value="F:FAD binding"/>
    <property type="evidence" value="ECO:0007669"/>
    <property type="project" value="InterPro"/>
</dbReference>
<dbReference type="Gene3D" id="2.40.110.10">
    <property type="entry name" value="Butyryl-CoA Dehydrogenase, subunit A, domain 2"/>
    <property type="match status" value="1"/>
</dbReference>
<name>A0A814C3Z4_9BILA</name>
<organism evidence="16 17">
    <name type="scientific">Rotaria sordida</name>
    <dbReference type="NCBI Taxonomy" id="392033"/>
    <lineage>
        <taxon>Eukaryota</taxon>
        <taxon>Metazoa</taxon>
        <taxon>Spiralia</taxon>
        <taxon>Gnathifera</taxon>
        <taxon>Rotifera</taxon>
        <taxon>Eurotatoria</taxon>
        <taxon>Bdelloidea</taxon>
        <taxon>Philodinida</taxon>
        <taxon>Philodinidae</taxon>
        <taxon>Rotaria</taxon>
    </lineage>
</organism>
<sequence>MLGEPGNYFEINTRRQLIRLALAHPIHRTHLPLEYLNADEHYSITIRKSLLAIQEADRLNITNTKHRLWFAYVFTNHHFLFYVHTSMCLYALETMANEEQKQQFLPLAQSFRIITTYAQTELGHGTDLRRLETEAVFDCTTDSFVLNTPTLTSTKFWPGALGRSANYILLMAQLYTPNRDHSCGLQMFLVQIRDLNTHEPLPGVEIGEISTRFAHAAGDNGYLRLNNLRIPRTQMLMKLAQVDEQGNFHHRGDTRLLYSAMIHMRIHLCYTFSVSLAQAITIAVRYSAVRFQGQNSNGNEIQILNYPLQQDKLVPCLSTVYAFLIAFMKLDTYYNKLKTNDTLFLDQLPELHTLSSGLKAYTSSQTARYLLKVMQQVEEHNGKQNGSSVAYLHLPSWSSTTLINLEDYCRLFESRSQLLIKEVSIHMLKSSSSPYDTFMKNSIQLVHIAKAHMETFLTRAFYEQVRKAAQHSSISIVLEQLFYVFVIHTLRNESADFIRLKLLSADQIYEYESRFLPDMYTRLRPNLVALVDAFDFHDHELNSCLGRYDGQVYEALMERARLNPSNRYKVRGCRYRLVEFLIEMGCDLQRRNSKEESFTDALRLQRNRKLMENLIERETIRIDNASGEIKVIVANRF</sequence>
<evidence type="ECO:0000256" key="9">
    <source>
        <dbReference type="ARBA" id="ARBA00023098"/>
    </source>
</evidence>
<comment type="similarity">
    <text evidence="4 11">Belongs to the acyl-CoA oxidase family.</text>
</comment>
<keyword evidence="10" id="KW-0576">Peroxisome</keyword>
<evidence type="ECO:0000256" key="8">
    <source>
        <dbReference type="ARBA" id="ARBA00023002"/>
    </source>
</evidence>
<dbReference type="FunFam" id="1.20.140.10:FF:000013">
    <property type="entry name" value="Acyl-coenzyme A oxidase"/>
    <property type="match status" value="1"/>
</dbReference>
<keyword evidence="8" id="KW-0560">Oxidoreductase</keyword>
<comment type="caution">
    <text evidence="16">The sequence shown here is derived from an EMBL/GenBank/DDBJ whole genome shotgun (WGS) entry which is preliminary data.</text>
</comment>
<gene>
    <name evidence="16" type="ORF">SEV965_LOCUS7547</name>
</gene>
<dbReference type="InterPro" id="IPR046373">
    <property type="entry name" value="Acyl-CoA_Oxase/DH_mid-dom_sf"/>
</dbReference>
<dbReference type="Pfam" id="PF01756">
    <property type="entry name" value="ACOX"/>
    <property type="match status" value="1"/>
</dbReference>
<keyword evidence="9" id="KW-0443">Lipid metabolism</keyword>
<dbReference type="GO" id="GO:0033540">
    <property type="term" value="P:fatty acid beta-oxidation using acyl-CoA oxidase"/>
    <property type="evidence" value="ECO:0007669"/>
    <property type="project" value="TreeGrafter"/>
</dbReference>
<keyword evidence="5 11" id="KW-0285">Flavoprotein</keyword>
<evidence type="ECO:0000313" key="17">
    <source>
        <dbReference type="Proteomes" id="UP000663889"/>
    </source>
</evidence>
<evidence type="ECO:0000256" key="7">
    <source>
        <dbReference type="ARBA" id="ARBA00022832"/>
    </source>
</evidence>
<dbReference type="Gene3D" id="1.10.540.10">
    <property type="entry name" value="Acyl-CoA dehydrogenase/oxidase, N-terminal domain"/>
    <property type="match status" value="1"/>
</dbReference>
<evidence type="ECO:0000259" key="14">
    <source>
        <dbReference type="Pfam" id="PF14749"/>
    </source>
</evidence>
<comment type="pathway">
    <text evidence="3">Lipid metabolism; peroxisomal fatty acid beta-oxidation.</text>
</comment>
<evidence type="ECO:0000256" key="12">
    <source>
        <dbReference type="PIRSR" id="PIRSR000168-2"/>
    </source>
</evidence>
<reference evidence="16" key="1">
    <citation type="submission" date="2021-02" db="EMBL/GenBank/DDBJ databases">
        <authorList>
            <person name="Nowell W R."/>
        </authorList>
    </citation>
    <scope>NUCLEOTIDE SEQUENCE</scope>
</reference>
<feature type="domain" description="Acyl-coenzyme A oxidase N-terminal" evidence="14">
    <location>
        <begin position="11"/>
        <end position="114"/>
    </location>
</feature>
<proteinExistence type="inferred from homology"/>
<evidence type="ECO:0000259" key="15">
    <source>
        <dbReference type="Pfam" id="PF22924"/>
    </source>
</evidence>
<dbReference type="EMBL" id="CAJNOU010000264">
    <property type="protein sequence ID" value="CAF0937977.1"/>
    <property type="molecule type" value="Genomic_DNA"/>
</dbReference>